<name>A0A7K0FXB7_9SPHI</name>
<dbReference type="InterPro" id="IPR041602">
    <property type="entry name" value="Quercetinase_C"/>
</dbReference>
<keyword evidence="3" id="KW-1185">Reference proteome</keyword>
<evidence type="ECO:0000259" key="1">
    <source>
        <dbReference type="Pfam" id="PF17954"/>
    </source>
</evidence>
<dbReference type="EMBL" id="WKKH01000010">
    <property type="protein sequence ID" value="MRX76165.1"/>
    <property type="molecule type" value="Genomic_DNA"/>
</dbReference>
<protein>
    <recommendedName>
        <fullName evidence="1">Quercetin 2,3-dioxygenase C-terminal cupin domain-containing protein</fullName>
    </recommendedName>
</protein>
<comment type="caution">
    <text evidence="2">The sequence shown here is derived from an EMBL/GenBank/DDBJ whole genome shotgun (WGS) entry which is preliminary data.</text>
</comment>
<dbReference type="PANTHER" id="PTHR43212:SF3">
    <property type="entry name" value="QUERCETIN 2,3-DIOXYGENASE"/>
    <property type="match status" value="1"/>
</dbReference>
<evidence type="ECO:0000313" key="3">
    <source>
        <dbReference type="Proteomes" id="UP000487757"/>
    </source>
</evidence>
<feature type="domain" description="Quercetin 2,3-dioxygenase C-terminal cupin" evidence="1">
    <location>
        <begin position="159"/>
        <end position="223"/>
    </location>
</feature>
<accession>A0A7K0FXB7</accession>
<proteinExistence type="predicted"/>
<dbReference type="Proteomes" id="UP000487757">
    <property type="component" value="Unassembled WGS sequence"/>
</dbReference>
<dbReference type="OrthoDB" id="321327at2"/>
<reference evidence="2 3" key="1">
    <citation type="submission" date="2019-11" db="EMBL/GenBank/DDBJ databases">
        <title>Pedobacter petrophilus genome.</title>
        <authorList>
            <person name="Feldbauer M.J."/>
            <person name="Newman J.D."/>
        </authorList>
    </citation>
    <scope>NUCLEOTIDE SEQUENCE [LARGE SCALE GENOMIC DNA]</scope>
    <source>
        <strain evidence="2 3">LMG 29686</strain>
    </source>
</reference>
<gene>
    <name evidence="2" type="ORF">GJU39_08695</name>
</gene>
<dbReference type="Gene3D" id="2.60.120.10">
    <property type="entry name" value="Jelly Rolls"/>
    <property type="match status" value="2"/>
</dbReference>
<dbReference type="RefSeq" id="WP_154280400.1">
    <property type="nucleotide sequence ID" value="NZ_JBHUJQ010000001.1"/>
</dbReference>
<sequence length="232" mass="26442">MGISPGKIYLADQRGLTETSIIRRYSTFNFDQYYSEHKEPFGDLFICNDEYVAAGKMAFFLSKEDSYQIFMPVTGGIDVVQGNKEFTIEAGQIQVLNLGKGEVLEISNPYPTDTVNYIQLGIKTDLFLLKASEMLFHFDFEKNQHQLIDIISHPKLPFRLTAGLFAGREEVIYQLKNSRHKFYTFVIDGAFEVEGRLLHARDGLALWELGQIELEALSNNAIIITLELLPLF</sequence>
<dbReference type="InterPro" id="IPR011051">
    <property type="entry name" value="RmlC_Cupin_sf"/>
</dbReference>
<dbReference type="PANTHER" id="PTHR43212">
    <property type="entry name" value="QUERCETIN 2,3-DIOXYGENASE"/>
    <property type="match status" value="1"/>
</dbReference>
<dbReference type="SUPFAM" id="SSF51182">
    <property type="entry name" value="RmlC-like cupins"/>
    <property type="match status" value="1"/>
</dbReference>
<evidence type="ECO:0000313" key="2">
    <source>
        <dbReference type="EMBL" id="MRX76165.1"/>
    </source>
</evidence>
<dbReference type="Pfam" id="PF17954">
    <property type="entry name" value="Pirin_C_2"/>
    <property type="match status" value="1"/>
</dbReference>
<dbReference type="InterPro" id="IPR012093">
    <property type="entry name" value="Pirin"/>
</dbReference>
<dbReference type="InterPro" id="IPR014710">
    <property type="entry name" value="RmlC-like_jellyroll"/>
</dbReference>
<dbReference type="AlphaFoldDB" id="A0A7K0FXB7"/>
<organism evidence="2 3">
    <name type="scientific">Pedobacter petrophilus</name>
    <dbReference type="NCBI Taxonomy" id="1908241"/>
    <lineage>
        <taxon>Bacteria</taxon>
        <taxon>Pseudomonadati</taxon>
        <taxon>Bacteroidota</taxon>
        <taxon>Sphingobacteriia</taxon>
        <taxon>Sphingobacteriales</taxon>
        <taxon>Sphingobacteriaceae</taxon>
        <taxon>Pedobacter</taxon>
    </lineage>
</organism>